<feature type="compositionally biased region" description="Basic residues" evidence="1">
    <location>
        <begin position="1"/>
        <end position="11"/>
    </location>
</feature>
<evidence type="ECO:0008006" key="4">
    <source>
        <dbReference type="Google" id="ProtNLM"/>
    </source>
</evidence>
<protein>
    <recommendedName>
        <fullName evidence="4">ATP/GTP-binding protein</fullName>
    </recommendedName>
</protein>
<keyword evidence="3" id="KW-1185">Reference proteome</keyword>
<evidence type="ECO:0000256" key="1">
    <source>
        <dbReference type="SAM" id="MobiDB-lite"/>
    </source>
</evidence>
<gene>
    <name evidence="2" type="ORF">G7070_15015</name>
</gene>
<proteinExistence type="predicted"/>
<dbReference type="AlphaFoldDB" id="A0A6G7Y962"/>
<dbReference type="RefSeq" id="WP_166234402.1">
    <property type="nucleotide sequence ID" value="NZ_CP049865.1"/>
</dbReference>
<organism evidence="2 3">
    <name type="scientific">Propioniciclava coleopterorum</name>
    <dbReference type="NCBI Taxonomy" id="2714937"/>
    <lineage>
        <taxon>Bacteria</taxon>
        <taxon>Bacillati</taxon>
        <taxon>Actinomycetota</taxon>
        <taxon>Actinomycetes</taxon>
        <taxon>Propionibacteriales</taxon>
        <taxon>Propionibacteriaceae</taxon>
        <taxon>Propioniciclava</taxon>
    </lineage>
</organism>
<evidence type="ECO:0000313" key="2">
    <source>
        <dbReference type="EMBL" id="QIK73333.1"/>
    </source>
</evidence>
<dbReference type="KEGG" id="prv:G7070_15015"/>
<accession>A0A6G7Y962</accession>
<feature type="region of interest" description="Disordered" evidence="1">
    <location>
        <begin position="1"/>
        <end position="25"/>
    </location>
</feature>
<name>A0A6G7Y962_9ACTN</name>
<sequence length="90" mass="9901">MAKRPSKHLRPPRPLSTSFARSEAKRDGTWLIQSMPAGRSVKDYLCPGCHQSIPAGAPHLVAWPSVAPIGASSGVDHRRHWHSACWARRA</sequence>
<dbReference type="Proteomes" id="UP000501058">
    <property type="component" value="Chromosome"/>
</dbReference>
<reference evidence="2 3" key="1">
    <citation type="submission" date="2020-03" db="EMBL/GenBank/DDBJ databases">
        <title>Propioniciclava sp. nov., isolated from Hydrophilus acuminatus.</title>
        <authorList>
            <person name="Hyun D.-W."/>
            <person name="Bae J.-W."/>
        </authorList>
    </citation>
    <scope>NUCLEOTIDE SEQUENCE [LARGE SCALE GENOMIC DNA]</scope>
    <source>
        <strain evidence="2 3">HDW11</strain>
    </source>
</reference>
<evidence type="ECO:0000313" key="3">
    <source>
        <dbReference type="Proteomes" id="UP000501058"/>
    </source>
</evidence>
<dbReference type="EMBL" id="CP049865">
    <property type="protein sequence ID" value="QIK73333.1"/>
    <property type="molecule type" value="Genomic_DNA"/>
</dbReference>